<sequence length="80" mass="9318">MDLRLMGFDNPLFSVLQHILDVSNEVEKSFNALARTYERRVDKFMRKFVLLENANTGAISVVSQDNMFRSPRPLRSRSLK</sequence>
<dbReference type="Proteomes" id="UP000607653">
    <property type="component" value="Unassembled WGS sequence"/>
</dbReference>
<dbReference type="EMBL" id="DUZY01000006">
    <property type="protein sequence ID" value="DAD42494.1"/>
    <property type="molecule type" value="Genomic_DNA"/>
</dbReference>
<proteinExistence type="predicted"/>
<evidence type="ECO:0000313" key="2">
    <source>
        <dbReference type="Proteomes" id="UP000607653"/>
    </source>
</evidence>
<accession>A0A822Z7V9</accession>
<evidence type="ECO:0000313" key="1">
    <source>
        <dbReference type="EMBL" id="DAD42494.1"/>
    </source>
</evidence>
<keyword evidence="2" id="KW-1185">Reference proteome</keyword>
<comment type="caution">
    <text evidence="1">The sequence shown here is derived from an EMBL/GenBank/DDBJ whole genome shotgun (WGS) entry which is preliminary data.</text>
</comment>
<gene>
    <name evidence="1" type="ORF">HUJ06_000724</name>
</gene>
<organism evidence="1 2">
    <name type="scientific">Nelumbo nucifera</name>
    <name type="common">Sacred lotus</name>
    <dbReference type="NCBI Taxonomy" id="4432"/>
    <lineage>
        <taxon>Eukaryota</taxon>
        <taxon>Viridiplantae</taxon>
        <taxon>Streptophyta</taxon>
        <taxon>Embryophyta</taxon>
        <taxon>Tracheophyta</taxon>
        <taxon>Spermatophyta</taxon>
        <taxon>Magnoliopsida</taxon>
        <taxon>Proteales</taxon>
        <taxon>Nelumbonaceae</taxon>
        <taxon>Nelumbo</taxon>
    </lineage>
</organism>
<reference evidence="1 2" key="1">
    <citation type="journal article" date="2020" name="Mol. Biol. Evol.">
        <title>Distinct Expression and Methylation Patterns for Genes with Different Fates following a Single Whole-Genome Duplication in Flowering Plants.</title>
        <authorList>
            <person name="Shi T."/>
            <person name="Rahmani R.S."/>
            <person name="Gugger P.F."/>
            <person name="Wang M."/>
            <person name="Li H."/>
            <person name="Zhang Y."/>
            <person name="Li Z."/>
            <person name="Wang Q."/>
            <person name="Van de Peer Y."/>
            <person name="Marchal K."/>
            <person name="Chen J."/>
        </authorList>
    </citation>
    <scope>NUCLEOTIDE SEQUENCE [LARGE SCALE GENOMIC DNA]</scope>
    <source>
        <tissue evidence="1">Leaf</tissue>
    </source>
</reference>
<name>A0A822Z7V9_NELNU</name>
<dbReference type="AlphaFoldDB" id="A0A822Z7V9"/>
<protein>
    <submittedName>
        <fullName evidence="1">Uncharacterized protein</fullName>
    </submittedName>
</protein>